<keyword evidence="2" id="KW-1185">Reference proteome</keyword>
<dbReference type="AlphaFoldDB" id="A0A165E9A7"/>
<evidence type="ECO:0000313" key="1">
    <source>
        <dbReference type="EMBL" id="KZV86378.1"/>
    </source>
</evidence>
<accession>A0A165E9A7</accession>
<proteinExistence type="predicted"/>
<protein>
    <submittedName>
        <fullName evidence="1">Uncharacterized protein</fullName>
    </submittedName>
</protein>
<name>A0A165E9A7_EXIGL</name>
<evidence type="ECO:0000313" key="2">
    <source>
        <dbReference type="Proteomes" id="UP000077266"/>
    </source>
</evidence>
<sequence>MHGTLHRRQQSRICALTICIAYPRDCDLYWRLPRSHNEGDKVDWDNVLDLGETPFVIKKINVYAWTDEDSGTSELRPCHAILGLL</sequence>
<gene>
    <name evidence="1" type="ORF">EXIGLDRAFT_724863</name>
</gene>
<reference evidence="1 2" key="1">
    <citation type="journal article" date="2016" name="Mol. Biol. Evol.">
        <title>Comparative Genomics of Early-Diverging Mushroom-Forming Fungi Provides Insights into the Origins of Lignocellulose Decay Capabilities.</title>
        <authorList>
            <person name="Nagy L.G."/>
            <person name="Riley R."/>
            <person name="Tritt A."/>
            <person name="Adam C."/>
            <person name="Daum C."/>
            <person name="Floudas D."/>
            <person name="Sun H."/>
            <person name="Yadav J.S."/>
            <person name="Pangilinan J."/>
            <person name="Larsson K.H."/>
            <person name="Matsuura K."/>
            <person name="Barry K."/>
            <person name="Labutti K."/>
            <person name="Kuo R."/>
            <person name="Ohm R.A."/>
            <person name="Bhattacharya S.S."/>
            <person name="Shirouzu T."/>
            <person name="Yoshinaga Y."/>
            <person name="Martin F.M."/>
            <person name="Grigoriev I.V."/>
            <person name="Hibbett D.S."/>
        </authorList>
    </citation>
    <scope>NUCLEOTIDE SEQUENCE [LARGE SCALE GENOMIC DNA]</scope>
    <source>
        <strain evidence="1 2">HHB12029</strain>
    </source>
</reference>
<dbReference type="Proteomes" id="UP000077266">
    <property type="component" value="Unassembled WGS sequence"/>
</dbReference>
<dbReference type="InParanoid" id="A0A165E9A7"/>
<organism evidence="1 2">
    <name type="scientific">Exidia glandulosa HHB12029</name>
    <dbReference type="NCBI Taxonomy" id="1314781"/>
    <lineage>
        <taxon>Eukaryota</taxon>
        <taxon>Fungi</taxon>
        <taxon>Dikarya</taxon>
        <taxon>Basidiomycota</taxon>
        <taxon>Agaricomycotina</taxon>
        <taxon>Agaricomycetes</taxon>
        <taxon>Auriculariales</taxon>
        <taxon>Exidiaceae</taxon>
        <taxon>Exidia</taxon>
    </lineage>
</organism>
<dbReference type="EMBL" id="KV426158">
    <property type="protein sequence ID" value="KZV86378.1"/>
    <property type="molecule type" value="Genomic_DNA"/>
</dbReference>